<dbReference type="EC" id="1.7.2.2" evidence="14"/>
<dbReference type="KEGG" id="bbae:FRD01_13990"/>
<evidence type="ECO:0000313" key="14">
    <source>
        <dbReference type="EMBL" id="QED28321.1"/>
    </source>
</evidence>
<evidence type="ECO:0000259" key="13">
    <source>
        <dbReference type="Pfam" id="PF03264"/>
    </source>
</evidence>
<evidence type="ECO:0000256" key="4">
    <source>
        <dbReference type="ARBA" id="ARBA00022475"/>
    </source>
</evidence>
<dbReference type="OrthoDB" id="9782159at2"/>
<dbReference type="Proteomes" id="UP000321595">
    <property type="component" value="Chromosome"/>
</dbReference>
<dbReference type="Pfam" id="PF03264">
    <property type="entry name" value="Cytochrom_NNT"/>
    <property type="match status" value="1"/>
</dbReference>
<dbReference type="InterPro" id="IPR005126">
    <property type="entry name" value="NapC/NirT_cyt_c_N"/>
</dbReference>
<keyword evidence="15" id="KW-1185">Reference proteome</keyword>
<dbReference type="NCBIfam" id="TIGR03153">
    <property type="entry name" value="cytochr_NrfH"/>
    <property type="match status" value="1"/>
</dbReference>
<keyword evidence="6 12" id="KW-0812">Transmembrane</keyword>
<evidence type="ECO:0000313" key="15">
    <source>
        <dbReference type="Proteomes" id="UP000321595"/>
    </source>
</evidence>
<dbReference type="InterPro" id="IPR051174">
    <property type="entry name" value="Cytochrome_c-type_ET"/>
</dbReference>
<feature type="domain" description="NapC/NirT cytochrome c N-terminal" evidence="13">
    <location>
        <begin position="13"/>
        <end position="90"/>
    </location>
</feature>
<dbReference type="EMBL" id="CP042467">
    <property type="protein sequence ID" value="QED28321.1"/>
    <property type="molecule type" value="Genomic_DNA"/>
</dbReference>
<dbReference type="PANTHER" id="PTHR30333">
    <property type="entry name" value="CYTOCHROME C-TYPE PROTEIN"/>
    <property type="match status" value="1"/>
</dbReference>
<sequence>MSEERADSLIRWLSVAAAVLVGAVVGMGLYTFEYAEGLSYFSTDPAACANCHIMQPQYDGWQKSSHHTVATCVDCHLPHDFIPKYIAKAENGYYHSKGFTFQDFREPIVIKEKNRRLLQDNCLECHGDLVHDMIPGSTSDPDFVQCVHCHWTVGHGSRAGLGPRERPGEWKEQLNE</sequence>
<dbReference type="GO" id="GO:0009061">
    <property type="term" value="P:anaerobic respiration"/>
    <property type="evidence" value="ECO:0007669"/>
    <property type="project" value="TreeGrafter"/>
</dbReference>
<evidence type="ECO:0000256" key="5">
    <source>
        <dbReference type="ARBA" id="ARBA00022617"/>
    </source>
</evidence>
<comment type="similarity">
    <text evidence="2">Belongs to the NapC/NirT/NrfH family.</text>
</comment>
<keyword evidence="4" id="KW-1003">Cell membrane</keyword>
<protein>
    <submittedName>
        <fullName evidence="14">Cytochrome c nitrite reductase small subunit</fullName>
        <ecNumber evidence="14">1.7.2.2</ecNumber>
    </submittedName>
</protein>
<keyword evidence="11 12" id="KW-0472">Membrane</keyword>
<accession>A0A5B8XSU3</accession>
<comment type="subcellular location">
    <subcellularLocation>
        <location evidence="1">Cell membrane</location>
    </subcellularLocation>
</comment>
<organism evidence="14 15">
    <name type="scientific">Microvenator marinus</name>
    <dbReference type="NCBI Taxonomy" id="2600177"/>
    <lineage>
        <taxon>Bacteria</taxon>
        <taxon>Deltaproteobacteria</taxon>
        <taxon>Bradymonadales</taxon>
        <taxon>Microvenatoraceae</taxon>
        <taxon>Microvenator</taxon>
    </lineage>
</organism>
<reference evidence="14 15" key="1">
    <citation type="submission" date="2019-08" db="EMBL/GenBank/DDBJ databases">
        <authorList>
            <person name="Liang Q."/>
        </authorList>
    </citation>
    <scope>NUCLEOTIDE SEQUENCE [LARGE SCALE GENOMIC DNA]</scope>
    <source>
        <strain evidence="14 15">V1718</strain>
    </source>
</reference>
<dbReference type="AlphaFoldDB" id="A0A5B8XSU3"/>
<keyword evidence="8" id="KW-0249">Electron transport</keyword>
<evidence type="ECO:0000256" key="7">
    <source>
        <dbReference type="ARBA" id="ARBA00022723"/>
    </source>
</evidence>
<evidence type="ECO:0000256" key="8">
    <source>
        <dbReference type="ARBA" id="ARBA00022982"/>
    </source>
</evidence>
<keyword evidence="5" id="KW-0349">Heme</keyword>
<keyword evidence="9 12" id="KW-1133">Transmembrane helix</keyword>
<name>A0A5B8XSU3_9DELT</name>
<evidence type="ECO:0000256" key="9">
    <source>
        <dbReference type="ARBA" id="ARBA00022989"/>
    </source>
</evidence>
<feature type="transmembrane region" description="Helical" evidence="12">
    <location>
        <begin position="12"/>
        <end position="32"/>
    </location>
</feature>
<dbReference type="InterPro" id="IPR036280">
    <property type="entry name" value="Multihaem_cyt_sf"/>
</dbReference>
<keyword evidence="3" id="KW-0813">Transport</keyword>
<gene>
    <name evidence="14" type="primary">nrfH</name>
    <name evidence="14" type="ORF">FRD01_13990</name>
</gene>
<dbReference type="InterPro" id="IPR038266">
    <property type="entry name" value="NapC/NirT_cytc_sf"/>
</dbReference>
<dbReference type="PANTHER" id="PTHR30333:SF1">
    <property type="entry name" value="CYTOCHROME C-TYPE PROTEIN NAPC"/>
    <property type="match status" value="1"/>
</dbReference>
<dbReference type="Gene3D" id="1.10.3820.10">
    <property type="entry name" value="Di-heme elbow motif domain"/>
    <property type="match status" value="1"/>
</dbReference>
<dbReference type="GO" id="GO:0046872">
    <property type="term" value="F:metal ion binding"/>
    <property type="evidence" value="ECO:0007669"/>
    <property type="project" value="UniProtKB-KW"/>
</dbReference>
<keyword evidence="10" id="KW-0408">Iron</keyword>
<keyword evidence="7" id="KW-0479">Metal-binding</keyword>
<dbReference type="RefSeq" id="WP_146960641.1">
    <property type="nucleotide sequence ID" value="NZ_CP042467.1"/>
</dbReference>
<evidence type="ECO:0000256" key="1">
    <source>
        <dbReference type="ARBA" id="ARBA00004236"/>
    </source>
</evidence>
<evidence type="ECO:0000256" key="11">
    <source>
        <dbReference type="ARBA" id="ARBA00023136"/>
    </source>
</evidence>
<dbReference type="GO" id="GO:0022900">
    <property type="term" value="P:electron transport chain"/>
    <property type="evidence" value="ECO:0007669"/>
    <property type="project" value="InterPro"/>
</dbReference>
<evidence type="ECO:0000256" key="3">
    <source>
        <dbReference type="ARBA" id="ARBA00022448"/>
    </source>
</evidence>
<evidence type="ECO:0000256" key="10">
    <source>
        <dbReference type="ARBA" id="ARBA00023004"/>
    </source>
</evidence>
<dbReference type="GO" id="GO:0009055">
    <property type="term" value="F:electron transfer activity"/>
    <property type="evidence" value="ECO:0007669"/>
    <property type="project" value="TreeGrafter"/>
</dbReference>
<evidence type="ECO:0000256" key="2">
    <source>
        <dbReference type="ARBA" id="ARBA00007395"/>
    </source>
</evidence>
<evidence type="ECO:0000256" key="12">
    <source>
        <dbReference type="SAM" id="Phobius"/>
    </source>
</evidence>
<evidence type="ECO:0000256" key="6">
    <source>
        <dbReference type="ARBA" id="ARBA00022692"/>
    </source>
</evidence>
<dbReference type="InterPro" id="IPR017571">
    <property type="entry name" value="NrfH"/>
</dbReference>
<proteinExistence type="inferred from homology"/>
<dbReference type="SUPFAM" id="SSF48695">
    <property type="entry name" value="Multiheme cytochromes"/>
    <property type="match status" value="1"/>
</dbReference>
<dbReference type="GO" id="GO:0042279">
    <property type="term" value="F:nitrite reductase (cytochrome, ammonia-forming) activity"/>
    <property type="evidence" value="ECO:0007669"/>
    <property type="project" value="UniProtKB-EC"/>
</dbReference>
<dbReference type="GO" id="GO:0005886">
    <property type="term" value="C:plasma membrane"/>
    <property type="evidence" value="ECO:0007669"/>
    <property type="project" value="UniProtKB-SubCell"/>
</dbReference>
<keyword evidence="14" id="KW-0560">Oxidoreductase</keyword>